<comment type="subcellular location">
    <subcellularLocation>
        <location evidence="2">Membrane</location>
        <topology evidence="2">Peripheral membrane protein</topology>
    </subcellularLocation>
</comment>
<dbReference type="Gene3D" id="1.10.287.80">
    <property type="entry name" value="ATP synthase, gamma subunit, helix hairpin domain"/>
    <property type="match status" value="1"/>
</dbReference>
<dbReference type="EMBL" id="CP001108">
    <property type="protein sequence ID" value="ACF45939.1"/>
    <property type="molecule type" value="Genomic_DNA"/>
</dbReference>
<dbReference type="Pfam" id="PF00231">
    <property type="entry name" value="ATP-synt"/>
    <property type="match status" value="1"/>
</dbReference>
<comment type="similarity">
    <text evidence="3">Belongs to the ATPase gamma chain family.</text>
</comment>
<organism evidence="10 11">
    <name type="scientific">Prosthecochloris aestuarii (strain DSM 271 / SK 413)</name>
    <dbReference type="NCBI Taxonomy" id="290512"/>
    <lineage>
        <taxon>Bacteria</taxon>
        <taxon>Pseudomonadati</taxon>
        <taxon>Chlorobiota</taxon>
        <taxon>Chlorobiia</taxon>
        <taxon>Chlorobiales</taxon>
        <taxon>Chlorobiaceae</taxon>
        <taxon>Prosthecochloris</taxon>
    </lineage>
</organism>
<dbReference type="RefSeq" id="WP_012505476.1">
    <property type="nucleotide sequence ID" value="NC_011059.1"/>
</dbReference>
<dbReference type="SUPFAM" id="SSF52943">
    <property type="entry name" value="ATP synthase (F1-ATPase), gamma subunit"/>
    <property type="match status" value="1"/>
</dbReference>
<keyword evidence="11" id="KW-1185">Reference proteome</keyword>
<dbReference type="GO" id="GO:0046933">
    <property type="term" value="F:proton-transporting ATP synthase activity, rotational mechanism"/>
    <property type="evidence" value="ECO:0007669"/>
    <property type="project" value="InterPro"/>
</dbReference>
<reference evidence="10" key="1">
    <citation type="submission" date="2008-06" db="EMBL/GenBank/DDBJ databases">
        <title>Complete sequence of chromosome of Prosthecochloris aestuarii DSM 271.</title>
        <authorList>
            <consortium name="US DOE Joint Genome Institute"/>
            <person name="Lucas S."/>
            <person name="Copeland A."/>
            <person name="Lapidus A."/>
            <person name="Glavina del Rio T."/>
            <person name="Dalin E."/>
            <person name="Tice H."/>
            <person name="Bruce D."/>
            <person name="Goodwin L."/>
            <person name="Pitluck S."/>
            <person name="Schmutz J."/>
            <person name="Larimer F."/>
            <person name="Land M."/>
            <person name="Hauser L."/>
            <person name="Kyrpides N."/>
            <person name="Anderson I."/>
            <person name="Liu Z."/>
            <person name="Li T."/>
            <person name="Zhao F."/>
            <person name="Overmann J."/>
            <person name="Bryant D.A."/>
            <person name="Richardson P."/>
        </authorList>
    </citation>
    <scope>NUCLEOTIDE SEQUENCE [LARGE SCALE GENOMIC DNA]</scope>
    <source>
        <strain evidence="10">DSM 271</strain>
    </source>
</reference>
<evidence type="ECO:0000256" key="3">
    <source>
        <dbReference type="ARBA" id="ARBA00007681"/>
    </source>
</evidence>
<dbReference type="CDD" id="cd12151">
    <property type="entry name" value="F1-ATPase_gamma"/>
    <property type="match status" value="1"/>
</dbReference>
<dbReference type="KEGG" id="paa:Paes_0896"/>
<dbReference type="AlphaFoldDB" id="B4S7A2"/>
<evidence type="ECO:0000256" key="1">
    <source>
        <dbReference type="ARBA" id="ARBA00003456"/>
    </source>
</evidence>
<comment type="function">
    <text evidence="1">Produces ATP from ADP in the presence of a proton gradient across the membrane. The gamma chain is believed to be important in regulating ATPase activity and the flow of protons through the CF(0) complex.</text>
</comment>
<dbReference type="HOGENOM" id="CLU_050669_1_0_10"/>
<keyword evidence="9" id="KW-0066">ATP synthesis</keyword>
<dbReference type="InterPro" id="IPR000131">
    <property type="entry name" value="ATP_synth_F1_gsu"/>
</dbReference>
<keyword evidence="8" id="KW-0139">CF(1)</keyword>
<keyword evidence="6" id="KW-0406">Ion transport</keyword>
<keyword evidence="5" id="KW-0375">Hydrogen ion transport</keyword>
<dbReference type="PANTHER" id="PTHR11693">
    <property type="entry name" value="ATP SYNTHASE GAMMA CHAIN"/>
    <property type="match status" value="1"/>
</dbReference>
<protein>
    <submittedName>
        <fullName evidence="10">Alternate F1F0 ATPase, F1 subunit gamma</fullName>
    </submittedName>
</protein>
<dbReference type="PANTHER" id="PTHR11693:SF22">
    <property type="entry name" value="ATP SYNTHASE SUBUNIT GAMMA, MITOCHONDRIAL"/>
    <property type="match status" value="1"/>
</dbReference>
<dbReference type="InterPro" id="IPR017709">
    <property type="entry name" value="Alt_ATP_synth_F1_gsu"/>
</dbReference>
<name>B4S7A2_PROA2</name>
<dbReference type="InterPro" id="IPR035968">
    <property type="entry name" value="ATP_synth_F1_ATPase_gsu"/>
</dbReference>
<gene>
    <name evidence="10" type="ordered locus">Paes_0896</name>
</gene>
<sequence>MSETAESLASKITQARQLGSVVRTMKTLAASSIRQYEDAVNALEDYYRTVQLGLSVCLRRMSALPFAMQGPPRHAPSTHLVVLGSDQGLVGQFNDLLADVVHEQFSQCKGLHIISVGERIQVRLADRGMVSERFYDLPGSVEAITPLVGQVLVDVEHAGNRSGVLELFLVYNSPEAASRYHPVVERILPIDTIWVDNLRSVPWPGKTLPEVPAGADSMFGDLVSEYLFVSLFRACASSLCSENASRLSAMQRAEKNIGEILEKLSLDYHQKRQSRIDEELFDIVSGFKALGH</sequence>
<evidence type="ECO:0000313" key="11">
    <source>
        <dbReference type="Proteomes" id="UP000002725"/>
    </source>
</evidence>
<dbReference type="eggNOG" id="COG0224">
    <property type="taxonomic scope" value="Bacteria"/>
</dbReference>
<dbReference type="PRINTS" id="PR00126">
    <property type="entry name" value="ATPASEGAMMA"/>
</dbReference>
<evidence type="ECO:0000313" key="10">
    <source>
        <dbReference type="EMBL" id="ACF45939.1"/>
    </source>
</evidence>
<dbReference type="GO" id="GO:0045259">
    <property type="term" value="C:proton-transporting ATP synthase complex"/>
    <property type="evidence" value="ECO:0007669"/>
    <property type="project" value="UniProtKB-KW"/>
</dbReference>
<dbReference type="Proteomes" id="UP000002725">
    <property type="component" value="Chromosome"/>
</dbReference>
<evidence type="ECO:0000256" key="5">
    <source>
        <dbReference type="ARBA" id="ARBA00022781"/>
    </source>
</evidence>
<proteinExistence type="inferred from homology"/>
<dbReference type="NCBIfam" id="TIGR03323">
    <property type="entry name" value="alt_F1F0_F1_gam"/>
    <property type="match status" value="1"/>
</dbReference>
<accession>B4S7A2</accession>
<dbReference type="Gene3D" id="3.40.1380.10">
    <property type="match status" value="1"/>
</dbReference>
<evidence type="ECO:0000256" key="9">
    <source>
        <dbReference type="ARBA" id="ARBA00023310"/>
    </source>
</evidence>
<keyword evidence="4" id="KW-0813">Transport</keyword>
<evidence type="ECO:0000256" key="8">
    <source>
        <dbReference type="ARBA" id="ARBA00023196"/>
    </source>
</evidence>
<evidence type="ECO:0000256" key="6">
    <source>
        <dbReference type="ARBA" id="ARBA00023065"/>
    </source>
</evidence>
<evidence type="ECO:0000256" key="4">
    <source>
        <dbReference type="ARBA" id="ARBA00022448"/>
    </source>
</evidence>
<evidence type="ECO:0000256" key="2">
    <source>
        <dbReference type="ARBA" id="ARBA00004170"/>
    </source>
</evidence>
<dbReference type="STRING" id="290512.Paes_0896"/>
<evidence type="ECO:0000256" key="7">
    <source>
        <dbReference type="ARBA" id="ARBA00023136"/>
    </source>
</evidence>
<keyword evidence="7" id="KW-0472">Membrane</keyword>